<dbReference type="PANTHER" id="PTHR10815">
    <property type="entry name" value="METHYLATED-DNA--PROTEIN-CYSTEINE METHYLTRANSFERASE"/>
    <property type="match status" value="1"/>
</dbReference>
<dbReference type="FunFam" id="1.10.10.10:FF:000214">
    <property type="entry name" value="Methylated-DNA--protein-cysteine methyltransferase"/>
    <property type="match status" value="1"/>
</dbReference>
<dbReference type="PANTHER" id="PTHR10815:SF12">
    <property type="entry name" value="METHYLATED-DNA--PROTEIN-CYSTEINE METHYLTRANSFERASE, INDUCIBLE"/>
    <property type="match status" value="1"/>
</dbReference>
<evidence type="ECO:0000256" key="2">
    <source>
        <dbReference type="ARBA" id="ARBA00008711"/>
    </source>
</evidence>
<keyword evidence="4 10" id="KW-0489">Methyltransferase</keyword>
<keyword evidence="6" id="KW-0227">DNA damage</keyword>
<comment type="similarity">
    <text evidence="2">Belongs to the MGMT family.</text>
</comment>
<dbReference type="InterPro" id="IPR036217">
    <property type="entry name" value="MethylDNA_cys_MeTrfase_DNAb"/>
</dbReference>
<dbReference type="GO" id="GO:0003908">
    <property type="term" value="F:methylated-DNA-[protein]-cysteine S-methyltransferase activity"/>
    <property type="evidence" value="ECO:0007669"/>
    <property type="project" value="UniProtKB-EC"/>
</dbReference>
<dbReference type="NCBIfam" id="TIGR00589">
    <property type="entry name" value="ogt"/>
    <property type="match status" value="1"/>
</dbReference>
<dbReference type="EC" id="2.1.1.63" evidence="3"/>
<evidence type="ECO:0000313" key="11">
    <source>
        <dbReference type="Proteomes" id="UP000571128"/>
    </source>
</evidence>
<dbReference type="GO" id="GO:0032259">
    <property type="term" value="P:methylation"/>
    <property type="evidence" value="ECO:0007669"/>
    <property type="project" value="UniProtKB-KW"/>
</dbReference>
<comment type="caution">
    <text evidence="10">The sequence shown here is derived from an EMBL/GenBank/DDBJ whole genome shotgun (WGS) entry which is preliminary data.</text>
</comment>
<evidence type="ECO:0000259" key="9">
    <source>
        <dbReference type="Pfam" id="PF01035"/>
    </source>
</evidence>
<dbReference type="RefSeq" id="WP_007542874.1">
    <property type="nucleotide sequence ID" value="NZ_JAARPY010000006.1"/>
</dbReference>
<sequence length="157" mass="17605">MIYDYVEEVGLYVAKTSRGVCYIGNNFDDLAAFSKKKFGREKFRRSAEFERESADLKAYFNGEKVAFDWSFDLATSDFTARVFQVLRTIPYGQTATYSEIAEKMGNKKAVRAVGRAIGSNPVLIAIPCHRVIGKSGKLTGYRDGLALKEKLLHIENA</sequence>
<dbReference type="Pfam" id="PF01035">
    <property type="entry name" value="DNA_binding_1"/>
    <property type="match status" value="1"/>
</dbReference>
<comment type="catalytic activity">
    <reaction evidence="1">
        <text>a 4-O-methyl-thymidine in DNA + L-cysteinyl-[protein] = a thymidine in DNA + S-methyl-L-cysteinyl-[protein]</text>
        <dbReference type="Rhea" id="RHEA:53428"/>
        <dbReference type="Rhea" id="RHEA-COMP:10131"/>
        <dbReference type="Rhea" id="RHEA-COMP:10132"/>
        <dbReference type="Rhea" id="RHEA-COMP:13555"/>
        <dbReference type="Rhea" id="RHEA-COMP:13556"/>
        <dbReference type="ChEBI" id="CHEBI:29950"/>
        <dbReference type="ChEBI" id="CHEBI:82612"/>
        <dbReference type="ChEBI" id="CHEBI:137386"/>
        <dbReference type="ChEBI" id="CHEBI:137387"/>
        <dbReference type="EC" id="2.1.1.63"/>
    </reaction>
</comment>
<accession>A0A841YER1</accession>
<evidence type="ECO:0000256" key="6">
    <source>
        <dbReference type="ARBA" id="ARBA00022763"/>
    </source>
</evidence>
<protein>
    <recommendedName>
        <fullName evidence="3">methylated-DNA--[protein]-cysteine S-methyltransferase</fullName>
        <ecNumber evidence="3">2.1.1.63</ecNumber>
    </recommendedName>
</protein>
<proteinExistence type="inferred from homology"/>
<evidence type="ECO:0000256" key="1">
    <source>
        <dbReference type="ARBA" id="ARBA00001286"/>
    </source>
</evidence>
<evidence type="ECO:0000256" key="7">
    <source>
        <dbReference type="ARBA" id="ARBA00023204"/>
    </source>
</evidence>
<evidence type="ECO:0000256" key="3">
    <source>
        <dbReference type="ARBA" id="ARBA00011918"/>
    </source>
</evidence>
<dbReference type="Proteomes" id="UP000571128">
    <property type="component" value="Unassembled WGS sequence"/>
</dbReference>
<gene>
    <name evidence="10" type="ORF">HB844_07740</name>
</gene>
<dbReference type="Gene3D" id="1.10.10.10">
    <property type="entry name" value="Winged helix-like DNA-binding domain superfamily/Winged helix DNA-binding domain"/>
    <property type="match status" value="1"/>
</dbReference>
<dbReference type="SUPFAM" id="SSF46767">
    <property type="entry name" value="Methylated DNA-protein cysteine methyltransferase, C-terminal domain"/>
    <property type="match status" value="1"/>
</dbReference>
<reference evidence="10 11" key="1">
    <citation type="submission" date="2020-03" db="EMBL/GenBank/DDBJ databases">
        <title>Soil Listeria distribution.</title>
        <authorList>
            <person name="Liao J."/>
            <person name="Wiedmann M."/>
        </authorList>
    </citation>
    <scope>NUCLEOTIDE SEQUENCE [LARGE SCALE GENOMIC DNA]</scope>
    <source>
        <strain evidence="10 11">FSL L7-1645</strain>
    </source>
</reference>
<dbReference type="CDD" id="cd06445">
    <property type="entry name" value="ATase"/>
    <property type="match status" value="1"/>
</dbReference>
<dbReference type="AlphaFoldDB" id="A0A841YER1"/>
<comment type="catalytic activity">
    <reaction evidence="8">
        <text>a 6-O-methyl-2'-deoxyguanosine in DNA + L-cysteinyl-[protein] = S-methyl-L-cysteinyl-[protein] + a 2'-deoxyguanosine in DNA</text>
        <dbReference type="Rhea" id="RHEA:24000"/>
        <dbReference type="Rhea" id="RHEA-COMP:10131"/>
        <dbReference type="Rhea" id="RHEA-COMP:10132"/>
        <dbReference type="Rhea" id="RHEA-COMP:11367"/>
        <dbReference type="Rhea" id="RHEA-COMP:11368"/>
        <dbReference type="ChEBI" id="CHEBI:29950"/>
        <dbReference type="ChEBI" id="CHEBI:82612"/>
        <dbReference type="ChEBI" id="CHEBI:85445"/>
        <dbReference type="ChEBI" id="CHEBI:85448"/>
        <dbReference type="EC" id="2.1.1.63"/>
    </reaction>
</comment>
<keyword evidence="5 10" id="KW-0808">Transferase</keyword>
<dbReference type="EMBL" id="JAARPY010000006">
    <property type="protein sequence ID" value="MBC1398756.1"/>
    <property type="molecule type" value="Genomic_DNA"/>
</dbReference>
<keyword evidence="7" id="KW-0234">DNA repair</keyword>
<evidence type="ECO:0000256" key="4">
    <source>
        <dbReference type="ARBA" id="ARBA00022603"/>
    </source>
</evidence>
<dbReference type="GO" id="GO:0006281">
    <property type="term" value="P:DNA repair"/>
    <property type="evidence" value="ECO:0007669"/>
    <property type="project" value="UniProtKB-KW"/>
</dbReference>
<evidence type="ECO:0000256" key="8">
    <source>
        <dbReference type="ARBA" id="ARBA00049348"/>
    </source>
</evidence>
<dbReference type="InterPro" id="IPR001497">
    <property type="entry name" value="MethylDNA_cys_MeTrfase_AS"/>
</dbReference>
<dbReference type="InterPro" id="IPR014048">
    <property type="entry name" value="MethylDNA_cys_MeTrfase_DNA-bd"/>
</dbReference>
<organism evidence="10 11">
    <name type="scientific">Listeria fleischmannii</name>
    <dbReference type="NCBI Taxonomy" id="1069827"/>
    <lineage>
        <taxon>Bacteria</taxon>
        <taxon>Bacillati</taxon>
        <taxon>Bacillota</taxon>
        <taxon>Bacilli</taxon>
        <taxon>Bacillales</taxon>
        <taxon>Listeriaceae</taxon>
        <taxon>Listeria</taxon>
    </lineage>
</organism>
<name>A0A841YER1_9LIST</name>
<evidence type="ECO:0000256" key="5">
    <source>
        <dbReference type="ARBA" id="ARBA00022679"/>
    </source>
</evidence>
<feature type="domain" description="Methylated-DNA-[protein]-cysteine S-methyltransferase DNA binding" evidence="9">
    <location>
        <begin position="77"/>
        <end position="156"/>
    </location>
</feature>
<dbReference type="InterPro" id="IPR036388">
    <property type="entry name" value="WH-like_DNA-bd_sf"/>
</dbReference>
<evidence type="ECO:0000313" key="10">
    <source>
        <dbReference type="EMBL" id="MBC1398756.1"/>
    </source>
</evidence>
<dbReference type="PROSITE" id="PS00374">
    <property type="entry name" value="MGMT"/>
    <property type="match status" value="1"/>
</dbReference>